<name>A0A1X6WTW9_9MICO</name>
<sequence>MNRWERCAGHGVLRGTGARKAPVGTLRVRRRRRKGVSRVRVRRQRRLRILTCAMPVCLMPTRIQAVSRGLSSVIEPSCVQASRRGFPGYSRMKQSYRQRR</sequence>
<organism evidence="1 2">
    <name type="scientific">Brevibacterium yomogidense</name>
    <dbReference type="NCBI Taxonomy" id="946573"/>
    <lineage>
        <taxon>Bacteria</taxon>
        <taxon>Bacillati</taxon>
        <taxon>Actinomycetota</taxon>
        <taxon>Actinomycetes</taxon>
        <taxon>Micrococcales</taxon>
        <taxon>Brevibacteriaceae</taxon>
        <taxon>Brevibacterium</taxon>
    </lineage>
</organism>
<reference evidence="2" key="1">
    <citation type="submission" date="2017-02" db="EMBL/GenBank/DDBJ databases">
        <authorList>
            <person name="Dridi B."/>
        </authorList>
    </citation>
    <scope>NUCLEOTIDE SEQUENCE [LARGE SCALE GENOMIC DNA]</scope>
    <source>
        <strain evidence="2">B Co 03.10</strain>
    </source>
</reference>
<protein>
    <submittedName>
        <fullName evidence="1">Uncharacterized protein</fullName>
    </submittedName>
</protein>
<keyword evidence="2" id="KW-1185">Reference proteome</keyword>
<gene>
    <name evidence="1" type="ORF">FM105_00690</name>
</gene>
<dbReference type="EMBL" id="FWFF01000001">
    <property type="protein sequence ID" value="SLM88627.1"/>
    <property type="molecule type" value="Genomic_DNA"/>
</dbReference>
<proteinExistence type="predicted"/>
<accession>A0A1X6WTW9</accession>
<dbReference type="Proteomes" id="UP000196581">
    <property type="component" value="Unassembled WGS sequence"/>
</dbReference>
<evidence type="ECO:0000313" key="1">
    <source>
        <dbReference type="EMBL" id="SLM88627.1"/>
    </source>
</evidence>
<evidence type="ECO:0000313" key="2">
    <source>
        <dbReference type="Proteomes" id="UP000196581"/>
    </source>
</evidence>
<dbReference type="AlphaFoldDB" id="A0A1X6WTW9"/>